<dbReference type="Pfam" id="PF13432">
    <property type="entry name" value="TPR_16"/>
    <property type="match status" value="2"/>
</dbReference>
<evidence type="ECO:0000256" key="7">
    <source>
        <dbReference type="SAM" id="MobiDB-lite"/>
    </source>
</evidence>
<evidence type="ECO:0000313" key="9">
    <source>
        <dbReference type="EMBL" id="EGD76229.1"/>
    </source>
</evidence>
<keyword evidence="10" id="KW-1185">Reference proteome</keyword>
<dbReference type="FunCoup" id="F2TXX0">
    <property type="interactions" value="1895"/>
</dbReference>
<dbReference type="Pfam" id="PF06424">
    <property type="entry name" value="PRP1_N"/>
    <property type="match status" value="1"/>
</dbReference>
<feature type="repeat" description="TPR" evidence="6">
    <location>
        <begin position="827"/>
        <end position="860"/>
    </location>
</feature>
<name>F2TXX0_SALR5</name>
<dbReference type="FunFam" id="1.25.40.10:FF:000058">
    <property type="entry name" value="Pre-mRNA processing factor 6"/>
    <property type="match status" value="1"/>
</dbReference>
<dbReference type="PROSITE" id="PS50005">
    <property type="entry name" value="TPR"/>
    <property type="match status" value="1"/>
</dbReference>
<feature type="domain" description="PRP1 splicing factor N-terminal" evidence="8">
    <location>
        <begin position="16"/>
        <end position="156"/>
    </location>
</feature>
<dbReference type="PANTHER" id="PTHR11246">
    <property type="entry name" value="PRE-MRNA SPLICING FACTOR"/>
    <property type="match status" value="1"/>
</dbReference>
<dbReference type="GeneID" id="16078998"/>
<dbReference type="InterPro" id="IPR045075">
    <property type="entry name" value="Syf1-like"/>
</dbReference>
<gene>
    <name evidence="9" type="ORF">PTSG_00931</name>
</gene>
<keyword evidence="4" id="KW-0508">mRNA splicing</keyword>
<dbReference type="Proteomes" id="UP000007799">
    <property type="component" value="Unassembled WGS sequence"/>
</dbReference>
<dbReference type="Gene3D" id="1.25.40.10">
    <property type="entry name" value="Tetratricopeptide repeat domain"/>
    <property type="match status" value="4"/>
</dbReference>
<sequence length="926" mass="103927">MSESKDKYFFLHEEGPPGYVGGSGRGAQGFTTRSDIGPARSTERYVVMPLAGGEAKEENLNESNYDEFSGYGGSLFSKGSYDSEDREADLIYDAVDKRQDERRRQHREQREREELLKYRQERPKIQQQFSDLKRDLSSVSEEEWDKIPDAADIGKKLKRAKRQTQERFTPVPDSLVAGVRFVWQHSSLDVRQQKYGGLQTPLPGTQTLKPGAVLVVAVVLRGDVDMMEVGAARGTLMRMNLDQASDSVSGQTVVDPKGYLTDLNSLTPSFSGDIGDVKKGRMLLAAVRKTNPKHGPAWIASARLEEEVGRIQTARNLIIKATEKCPKNEDIWLEAIRLQPPEQAKAVVAQAVAAVPSSVKLWIKAADLESDVKAKRRVLRKGLDTIPDSVKLWKAAVDLESPSDACILLGRAVECCPQSVDLWLALAHLETYDNARKVLNRARKAIPTERAIWIAAAKLEETAGNEANVGRLISLGIKSLQGNMVEINRDLWLADAKACDKSGHVQTCQAIVREVINIGVEDEDRLETWLEDAESFVKDEAYNAARAVYAHCLTAFPANEDLWEQVAFFEKEHGTRESLDEHLRKAVKYCPQAETLWLMGAKSAWLGGNVPAARNILLHAFTAIPNNEDIWLAAVKLESENNEHQRARGLLERARREAGTARVWMKSARLEWVLGNLDAASEMLADAVKLHPTAPKLWMMRGQISEQQDKVEDARQFYAQGVKNCPDSIPLWILSARLELAAGQATRARAILERGRLKNPHCPELWLESVDIERQLGQPEVATAIMAKALQDCPNSGLLWSEAIFMEPRPQRKTKSLDALKRCENDARVLLAVAKLLLSDRRITKARRWFNRTVKLDPDYGDAWAAYYKFEQLHGDASKQEDVLKHCIAAEPRHGPIWQRVAKAPHNWGKSQEEILKLVARETKFY</sequence>
<dbReference type="SUPFAM" id="SSF48452">
    <property type="entry name" value="TPR-like"/>
    <property type="match status" value="4"/>
</dbReference>
<protein>
    <submittedName>
        <fullName evidence="9">PRP6 pre-mRNA processing factor 6</fullName>
    </submittedName>
</protein>
<dbReference type="KEGG" id="sre:PTSG_00931"/>
<dbReference type="InterPro" id="IPR019734">
    <property type="entry name" value="TPR_rpt"/>
</dbReference>
<dbReference type="RefSeq" id="XP_004998404.1">
    <property type="nucleotide sequence ID" value="XM_004998347.1"/>
</dbReference>
<evidence type="ECO:0000256" key="1">
    <source>
        <dbReference type="ARBA" id="ARBA00004123"/>
    </source>
</evidence>
<evidence type="ECO:0000256" key="3">
    <source>
        <dbReference type="ARBA" id="ARBA00022737"/>
    </source>
</evidence>
<evidence type="ECO:0000256" key="6">
    <source>
        <dbReference type="PROSITE-ProRule" id="PRU00339"/>
    </source>
</evidence>
<evidence type="ECO:0000313" key="10">
    <source>
        <dbReference type="Proteomes" id="UP000007799"/>
    </source>
</evidence>
<dbReference type="STRING" id="946362.F2TXX0"/>
<accession>F2TXX0</accession>
<feature type="region of interest" description="Disordered" evidence="7">
    <location>
        <begin position="1"/>
        <end position="41"/>
    </location>
</feature>
<dbReference type="SMART" id="SM00028">
    <property type="entry name" value="TPR"/>
    <property type="match status" value="5"/>
</dbReference>
<dbReference type="SMART" id="SM00386">
    <property type="entry name" value="HAT"/>
    <property type="match status" value="13"/>
</dbReference>
<evidence type="ECO:0000256" key="2">
    <source>
        <dbReference type="ARBA" id="ARBA00022664"/>
    </source>
</evidence>
<dbReference type="GO" id="GO:0046540">
    <property type="term" value="C:U4/U6 x U5 tri-snRNP complex"/>
    <property type="evidence" value="ECO:0007669"/>
    <property type="project" value="TreeGrafter"/>
</dbReference>
<evidence type="ECO:0000256" key="5">
    <source>
        <dbReference type="ARBA" id="ARBA00023242"/>
    </source>
</evidence>
<keyword evidence="2" id="KW-0507">mRNA processing</keyword>
<dbReference type="GO" id="GO:0071013">
    <property type="term" value="C:catalytic step 2 spliceosome"/>
    <property type="evidence" value="ECO:0007669"/>
    <property type="project" value="TreeGrafter"/>
</dbReference>
<dbReference type="OrthoDB" id="440128at2759"/>
<dbReference type="InParanoid" id="F2TXX0"/>
<proteinExistence type="predicted"/>
<dbReference type="InterPro" id="IPR011990">
    <property type="entry name" value="TPR-like_helical_dom_sf"/>
</dbReference>
<evidence type="ECO:0000256" key="4">
    <source>
        <dbReference type="ARBA" id="ARBA00023187"/>
    </source>
</evidence>
<comment type="subcellular location">
    <subcellularLocation>
        <location evidence="1">Nucleus</location>
    </subcellularLocation>
</comment>
<dbReference type="eggNOG" id="KOG0495">
    <property type="taxonomic scope" value="Eukaryota"/>
</dbReference>
<feature type="compositionally biased region" description="Gly residues" evidence="7">
    <location>
        <begin position="18"/>
        <end position="27"/>
    </location>
</feature>
<dbReference type="InterPro" id="IPR003107">
    <property type="entry name" value="HAT"/>
</dbReference>
<dbReference type="InterPro" id="IPR010491">
    <property type="entry name" value="PRP1_N"/>
</dbReference>
<feature type="compositionally biased region" description="Basic and acidic residues" evidence="7">
    <location>
        <begin position="1"/>
        <end position="15"/>
    </location>
</feature>
<dbReference type="EMBL" id="GL832956">
    <property type="protein sequence ID" value="EGD76229.1"/>
    <property type="molecule type" value="Genomic_DNA"/>
</dbReference>
<evidence type="ECO:0000259" key="8">
    <source>
        <dbReference type="Pfam" id="PF06424"/>
    </source>
</evidence>
<dbReference type="PANTHER" id="PTHR11246:SF1">
    <property type="entry name" value="PRE-MRNA-PROCESSING FACTOR 6"/>
    <property type="match status" value="1"/>
</dbReference>
<reference evidence="9" key="1">
    <citation type="submission" date="2009-08" db="EMBL/GenBank/DDBJ databases">
        <title>Annotation of Salpingoeca rosetta.</title>
        <authorList>
            <consortium name="The Broad Institute Genome Sequencing Platform"/>
            <person name="Russ C."/>
            <person name="Cuomo C."/>
            <person name="Burger G."/>
            <person name="Gray M.W."/>
            <person name="Holland P.W.H."/>
            <person name="King N."/>
            <person name="Lang F.B.F."/>
            <person name="Roger A.J."/>
            <person name="Ruiz-Trillo I."/>
            <person name="Young S.K."/>
            <person name="Zeng Q."/>
            <person name="Gargeya S."/>
            <person name="Alvarado L."/>
            <person name="Berlin A."/>
            <person name="Chapman S.B."/>
            <person name="Chen Z."/>
            <person name="Freedman E."/>
            <person name="Gellesch M."/>
            <person name="Goldberg J."/>
            <person name="Griggs A."/>
            <person name="Gujja S."/>
            <person name="Heilman E."/>
            <person name="Heiman D."/>
            <person name="Howarth C."/>
            <person name="Mehta T."/>
            <person name="Neiman D."/>
            <person name="Pearson M."/>
            <person name="Roberts A."/>
            <person name="Saif S."/>
            <person name="Shea T."/>
            <person name="Shenoy N."/>
            <person name="Sisk P."/>
            <person name="Stolte C."/>
            <person name="Sykes S."/>
            <person name="White J."/>
            <person name="Yandava C."/>
            <person name="Haas B."/>
            <person name="Nusbaum C."/>
            <person name="Birren B."/>
        </authorList>
    </citation>
    <scope>NUCLEOTIDE SEQUENCE [LARGE SCALE GENOMIC DNA]</scope>
    <source>
        <strain evidence="9">ATCC 50818</strain>
    </source>
</reference>
<keyword evidence="6" id="KW-0802">TPR repeat</keyword>
<keyword evidence="3" id="KW-0677">Repeat</keyword>
<dbReference type="AlphaFoldDB" id="F2TXX0"/>
<keyword evidence="5" id="KW-0539">Nucleus</keyword>
<dbReference type="OMA" id="DGWAWYY"/>
<organism evidence="10">
    <name type="scientific">Salpingoeca rosetta (strain ATCC 50818 / BSB-021)</name>
    <dbReference type="NCBI Taxonomy" id="946362"/>
    <lineage>
        <taxon>Eukaryota</taxon>
        <taxon>Choanoflagellata</taxon>
        <taxon>Craspedida</taxon>
        <taxon>Salpingoecidae</taxon>
        <taxon>Salpingoeca</taxon>
    </lineage>
</organism>
<dbReference type="GO" id="GO:0000244">
    <property type="term" value="P:spliceosomal tri-snRNP complex assembly"/>
    <property type="evidence" value="ECO:0007669"/>
    <property type="project" value="TreeGrafter"/>
</dbReference>